<keyword evidence="12" id="KW-0407">Ion channel</keyword>
<keyword evidence="11" id="KW-1015">Disulfide bond</keyword>
<dbReference type="Gene3D" id="3.80.10.10">
    <property type="entry name" value="Ribonuclease Inhibitor"/>
    <property type="match status" value="2"/>
</dbReference>
<dbReference type="GO" id="GO:0005249">
    <property type="term" value="F:voltage-gated potassium channel activity"/>
    <property type="evidence" value="ECO:0007669"/>
    <property type="project" value="TreeGrafter"/>
</dbReference>
<keyword evidence="3" id="KW-1003">Cell membrane</keyword>
<dbReference type="PANTHER" id="PTHR46473:SF2">
    <property type="entry name" value="LEUCINE-RICH REPEAT-CONTAINING PROTEIN 26"/>
    <property type="match status" value="1"/>
</dbReference>
<dbReference type="EMBL" id="GL833706">
    <property type="protein sequence ID" value="EGB02216.1"/>
    <property type="molecule type" value="Genomic_DNA"/>
</dbReference>
<sequence>MAALDAAPPDALEGAAALDAAPPDALEGAAALDAFDAALDVDGDGGDGEESEPWPELADVGPATKTLILRKRAAFAPHRFVDAALGSAASLTLLDVSGAGLERCDHVWRLAGLRDLSLAGNALGPALAPRRALEGLGALRSLDLSANGLAVLPPSLAALEALESLDVSGNALAALRLVDLACLPRLRRASFADNRLSCLEAADHGVRELDLAGNALATLAGLAGSAELVSLDASRNALAAPPENLLARCPKLKAARLGGNPWADRKFARACEAGGKATMDALRGGASKRRAKRAAAAAAPRPARLYESAGPRKLVLATRAAVVRRPHAAA</sequence>
<evidence type="ECO:0000256" key="5">
    <source>
        <dbReference type="ARBA" id="ARBA00022692"/>
    </source>
</evidence>
<proteinExistence type="predicted"/>
<keyword evidence="7" id="KW-0677">Repeat</keyword>
<keyword evidence="5" id="KW-0812">Transmembrane</keyword>
<dbReference type="InterPro" id="IPR001611">
    <property type="entry name" value="Leu-rich_rpt"/>
</dbReference>
<reference evidence="13 14" key="1">
    <citation type="journal article" date="2011" name="Proc. Natl. Acad. Sci. U.S.A.">
        <title>Niche of harmful alga Aureococcus anophagefferens revealed through ecogenomics.</title>
        <authorList>
            <person name="Gobler C.J."/>
            <person name="Berry D.L."/>
            <person name="Dyhrman S.T."/>
            <person name="Wilhelm S.W."/>
            <person name="Salamov A."/>
            <person name="Lobanov A.V."/>
            <person name="Zhang Y."/>
            <person name="Collier J.L."/>
            <person name="Wurch L.L."/>
            <person name="Kustka A.B."/>
            <person name="Dill B.D."/>
            <person name="Shah M."/>
            <person name="VerBerkmoes N.C."/>
            <person name="Kuo A."/>
            <person name="Terry A."/>
            <person name="Pangilinan J."/>
            <person name="Lindquist E.A."/>
            <person name="Lucas S."/>
            <person name="Paulsen I.T."/>
            <person name="Hattenrath-Lehmann T.K."/>
            <person name="Talmage S.C."/>
            <person name="Walker E.A."/>
            <person name="Koch F."/>
            <person name="Burson A.M."/>
            <person name="Marcoval M.A."/>
            <person name="Tang Y.Z."/>
            <person name="Lecleir G.R."/>
            <person name="Coyne K.J."/>
            <person name="Berg G.M."/>
            <person name="Bertrand E.M."/>
            <person name="Saito M.A."/>
            <person name="Gladyshev V.N."/>
            <person name="Grigoriev I.V."/>
        </authorList>
    </citation>
    <scope>NUCLEOTIDE SEQUENCE [LARGE SCALE GENOMIC DNA]</scope>
    <source>
        <strain evidence="14">CCMP 1984</strain>
    </source>
</reference>
<keyword evidence="8" id="KW-1133">Transmembrane helix</keyword>
<keyword evidence="4" id="KW-0433">Leucine-rich repeat</keyword>
<dbReference type="PANTHER" id="PTHR46473">
    <property type="entry name" value="GH08155P"/>
    <property type="match status" value="1"/>
</dbReference>
<dbReference type="InterPro" id="IPR032675">
    <property type="entry name" value="LRR_dom_sf"/>
</dbReference>
<evidence type="ECO:0000256" key="6">
    <source>
        <dbReference type="ARBA" id="ARBA00022729"/>
    </source>
</evidence>
<dbReference type="RefSeq" id="XP_009043085.1">
    <property type="nucleotide sequence ID" value="XM_009044837.1"/>
</dbReference>
<evidence type="ECO:0000313" key="14">
    <source>
        <dbReference type="Proteomes" id="UP000002729"/>
    </source>
</evidence>
<evidence type="ECO:0000256" key="4">
    <source>
        <dbReference type="ARBA" id="ARBA00022614"/>
    </source>
</evidence>
<comment type="subcellular location">
    <subcellularLocation>
        <location evidence="1">Cell membrane</location>
        <topology evidence="1">Single-pass membrane protein</topology>
    </subcellularLocation>
</comment>
<dbReference type="InterPro" id="IPR003591">
    <property type="entry name" value="Leu-rich_rpt_typical-subtyp"/>
</dbReference>
<evidence type="ECO:0000256" key="7">
    <source>
        <dbReference type="ARBA" id="ARBA00022737"/>
    </source>
</evidence>
<dbReference type="SUPFAM" id="SSF52058">
    <property type="entry name" value="L domain-like"/>
    <property type="match status" value="1"/>
</dbReference>
<keyword evidence="6" id="KW-0732">Signal</keyword>
<keyword evidence="9" id="KW-0406">Ion transport</keyword>
<dbReference type="Pfam" id="PF13855">
    <property type="entry name" value="LRR_8"/>
    <property type="match status" value="1"/>
</dbReference>
<accession>F0YRP3</accession>
<gene>
    <name evidence="13" type="ORF">AURANDRAFT_69088</name>
</gene>
<keyword evidence="2" id="KW-0813">Transport</keyword>
<feature type="non-terminal residue" evidence="13">
    <location>
        <position position="330"/>
    </location>
</feature>
<keyword evidence="10" id="KW-0472">Membrane</keyword>
<dbReference type="InParanoid" id="F0YRP3"/>
<evidence type="ECO:0000313" key="13">
    <source>
        <dbReference type="EMBL" id="EGB02216.1"/>
    </source>
</evidence>
<protein>
    <submittedName>
        <fullName evidence="13">Uncharacterized protein</fullName>
    </submittedName>
</protein>
<dbReference type="eggNOG" id="KOG2472">
    <property type="taxonomic scope" value="Eukaryota"/>
</dbReference>
<dbReference type="KEGG" id="aaf:AURANDRAFT_69088"/>
<evidence type="ECO:0000256" key="9">
    <source>
        <dbReference type="ARBA" id="ARBA00023065"/>
    </source>
</evidence>
<dbReference type="GO" id="GO:0044325">
    <property type="term" value="F:transmembrane transporter binding"/>
    <property type="evidence" value="ECO:0007669"/>
    <property type="project" value="TreeGrafter"/>
</dbReference>
<keyword evidence="14" id="KW-1185">Reference proteome</keyword>
<evidence type="ECO:0000256" key="11">
    <source>
        <dbReference type="ARBA" id="ARBA00023157"/>
    </source>
</evidence>
<dbReference type="GO" id="GO:0008076">
    <property type="term" value="C:voltage-gated potassium channel complex"/>
    <property type="evidence" value="ECO:0007669"/>
    <property type="project" value="TreeGrafter"/>
</dbReference>
<organism evidence="14">
    <name type="scientific">Aureococcus anophagefferens</name>
    <name type="common">Harmful bloom alga</name>
    <dbReference type="NCBI Taxonomy" id="44056"/>
    <lineage>
        <taxon>Eukaryota</taxon>
        <taxon>Sar</taxon>
        <taxon>Stramenopiles</taxon>
        <taxon>Ochrophyta</taxon>
        <taxon>Pelagophyceae</taxon>
        <taxon>Pelagomonadales</taxon>
        <taxon>Pelagomonadaceae</taxon>
        <taxon>Aureococcus</taxon>
    </lineage>
</organism>
<dbReference type="Proteomes" id="UP000002729">
    <property type="component" value="Unassembled WGS sequence"/>
</dbReference>
<dbReference type="InterPro" id="IPR051432">
    <property type="entry name" value="KCNMA1_auxiliary"/>
</dbReference>
<dbReference type="AlphaFoldDB" id="F0YRP3"/>
<evidence type="ECO:0000256" key="10">
    <source>
        <dbReference type="ARBA" id="ARBA00023136"/>
    </source>
</evidence>
<dbReference type="GeneID" id="20227230"/>
<dbReference type="OMA" id="WVTKAST"/>
<evidence type="ECO:0000256" key="8">
    <source>
        <dbReference type="ARBA" id="ARBA00022989"/>
    </source>
</evidence>
<evidence type="ECO:0000256" key="12">
    <source>
        <dbReference type="ARBA" id="ARBA00023303"/>
    </source>
</evidence>
<evidence type="ECO:0000256" key="3">
    <source>
        <dbReference type="ARBA" id="ARBA00022475"/>
    </source>
</evidence>
<evidence type="ECO:0000256" key="1">
    <source>
        <dbReference type="ARBA" id="ARBA00004162"/>
    </source>
</evidence>
<dbReference type="SMART" id="SM00369">
    <property type="entry name" value="LRR_TYP"/>
    <property type="match status" value="4"/>
</dbReference>
<name>F0YRP3_AURAN</name>
<dbReference type="GO" id="GO:0099104">
    <property type="term" value="F:potassium channel activator activity"/>
    <property type="evidence" value="ECO:0007669"/>
    <property type="project" value="TreeGrafter"/>
</dbReference>
<evidence type="ECO:0000256" key="2">
    <source>
        <dbReference type="ARBA" id="ARBA00022448"/>
    </source>
</evidence>